<dbReference type="OrthoDB" id="291007at2759"/>
<keyword evidence="4 6" id="KW-0862">Zinc</keyword>
<dbReference type="EMBL" id="CAJNOQ010009638">
    <property type="protein sequence ID" value="CAF1230341.1"/>
    <property type="molecule type" value="Genomic_DNA"/>
</dbReference>
<evidence type="ECO:0000256" key="6">
    <source>
        <dbReference type="PROSITE-ProRule" id="PRU01211"/>
    </source>
</evidence>
<comment type="cofactor">
    <cofactor evidence="6 7">
        <name>Zn(2+)</name>
        <dbReference type="ChEBI" id="CHEBI:29105"/>
    </cofactor>
    <text evidence="6 7">Binds 1 zinc ion per subunit.</text>
</comment>
<dbReference type="SUPFAM" id="SSF55486">
    <property type="entry name" value="Metalloproteases ('zincins'), catalytic domain"/>
    <property type="match status" value="1"/>
</dbReference>
<dbReference type="EMBL" id="CAJOBC010009643">
    <property type="protein sequence ID" value="CAF3993032.1"/>
    <property type="molecule type" value="Genomic_DNA"/>
</dbReference>
<evidence type="ECO:0000256" key="7">
    <source>
        <dbReference type="RuleBase" id="RU361183"/>
    </source>
</evidence>
<evidence type="ECO:0000256" key="2">
    <source>
        <dbReference type="ARBA" id="ARBA00022723"/>
    </source>
</evidence>
<dbReference type="InterPro" id="IPR034035">
    <property type="entry name" value="Astacin-like_dom"/>
</dbReference>
<sequence length="268" mass="29983">MGLRDPDFSCLSEEDLAAERIKPVHTISLNGATLYLDGAQLDRQDIEIVEGDIAFPKGTVPHAENRNAYVKAAKWANGIIPYEIDRFSSYSAGQINIITASMRKLESQTNNCIRFVQRTSQPTWIRIYDGSGCWSYMGRQYSSGSQDVSIDKNGCVSQSIVIHELLHTVGFAHEQSRPDRDSSVAVQWTNIQNGQSNNFQSFVNGESSTLNQPYDLGSIMHYKWNAFSKNGQPTLLPTSATVPKEIMGAAKEMITLDIRKVKQYYNCQ</sequence>
<dbReference type="InterPro" id="IPR006026">
    <property type="entry name" value="Peptidase_Metallo"/>
</dbReference>
<keyword evidence="3 6" id="KW-0378">Hydrolase</keyword>
<comment type="caution">
    <text evidence="6">Lacks conserved residue(s) required for the propagation of feature annotation.</text>
</comment>
<dbReference type="GO" id="GO:0008270">
    <property type="term" value="F:zinc ion binding"/>
    <property type="evidence" value="ECO:0007669"/>
    <property type="project" value="UniProtKB-UniRule"/>
</dbReference>
<keyword evidence="5 6" id="KW-0482">Metalloprotease</keyword>
<dbReference type="SMART" id="SM00235">
    <property type="entry name" value="ZnMc"/>
    <property type="match status" value="1"/>
</dbReference>
<dbReference type="PROSITE" id="PS51864">
    <property type="entry name" value="ASTACIN"/>
    <property type="match status" value="1"/>
</dbReference>
<dbReference type="GO" id="GO:0006508">
    <property type="term" value="P:proteolysis"/>
    <property type="evidence" value="ECO:0007669"/>
    <property type="project" value="UniProtKB-KW"/>
</dbReference>
<keyword evidence="1 6" id="KW-0645">Protease</keyword>
<feature type="disulfide bond" evidence="6">
    <location>
        <begin position="133"/>
        <end position="155"/>
    </location>
</feature>
<dbReference type="InterPro" id="IPR001506">
    <property type="entry name" value="Peptidase_M12A"/>
</dbReference>
<dbReference type="InterPro" id="IPR024079">
    <property type="entry name" value="MetalloPept_cat_dom_sf"/>
</dbReference>
<comment type="caution">
    <text evidence="9">The sequence shown here is derived from an EMBL/GenBank/DDBJ whole genome shotgun (WGS) entry which is preliminary data.</text>
</comment>
<dbReference type="Proteomes" id="UP000663829">
    <property type="component" value="Unassembled WGS sequence"/>
</dbReference>
<dbReference type="PRINTS" id="PR00480">
    <property type="entry name" value="ASTACIN"/>
</dbReference>
<evidence type="ECO:0000259" key="8">
    <source>
        <dbReference type="PROSITE" id="PS51864"/>
    </source>
</evidence>
<evidence type="ECO:0000256" key="5">
    <source>
        <dbReference type="ARBA" id="ARBA00023049"/>
    </source>
</evidence>
<dbReference type="Proteomes" id="UP000681722">
    <property type="component" value="Unassembled WGS sequence"/>
</dbReference>
<feature type="binding site" evidence="6">
    <location>
        <position position="173"/>
    </location>
    <ligand>
        <name>Zn(2+)</name>
        <dbReference type="ChEBI" id="CHEBI:29105"/>
        <note>catalytic</note>
    </ligand>
</feature>
<feature type="active site" evidence="6">
    <location>
        <position position="164"/>
    </location>
</feature>
<name>A0A814YHA9_9BILA</name>
<dbReference type="AlphaFoldDB" id="A0A814YHA9"/>
<keyword evidence="2 6" id="KW-0479">Metal-binding</keyword>
<dbReference type="GO" id="GO:0004222">
    <property type="term" value="F:metalloendopeptidase activity"/>
    <property type="evidence" value="ECO:0007669"/>
    <property type="project" value="UniProtKB-UniRule"/>
</dbReference>
<feature type="binding site" evidence="6">
    <location>
        <position position="163"/>
    </location>
    <ligand>
        <name>Zn(2+)</name>
        <dbReference type="ChEBI" id="CHEBI:29105"/>
        <note>catalytic</note>
    </ligand>
</feature>
<reference evidence="9" key="1">
    <citation type="submission" date="2021-02" db="EMBL/GenBank/DDBJ databases">
        <authorList>
            <person name="Nowell W R."/>
        </authorList>
    </citation>
    <scope>NUCLEOTIDE SEQUENCE</scope>
</reference>
<dbReference type="EC" id="3.4.24.-" evidence="7"/>
<proteinExistence type="predicted"/>
<dbReference type="Gene3D" id="3.40.390.10">
    <property type="entry name" value="Collagenase (Catalytic Domain)"/>
    <property type="match status" value="1"/>
</dbReference>
<dbReference type="CDD" id="cd04280">
    <property type="entry name" value="ZnMc_astacin_like"/>
    <property type="match status" value="1"/>
</dbReference>
<dbReference type="PANTHER" id="PTHR10127">
    <property type="entry name" value="DISCOIDIN, CUB, EGF, LAMININ , AND ZINC METALLOPROTEASE DOMAIN CONTAINING"/>
    <property type="match status" value="1"/>
</dbReference>
<feature type="binding site" evidence="6">
    <location>
        <position position="167"/>
    </location>
    <ligand>
        <name>Zn(2+)</name>
        <dbReference type="ChEBI" id="CHEBI:29105"/>
        <note>catalytic</note>
    </ligand>
</feature>
<keyword evidence="6" id="KW-1015">Disulfide bond</keyword>
<protein>
    <recommendedName>
        <fullName evidence="7">Metalloendopeptidase</fullName>
        <ecNumber evidence="7">3.4.24.-</ecNumber>
    </recommendedName>
</protein>
<evidence type="ECO:0000256" key="3">
    <source>
        <dbReference type="ARBA" id="ARBA00022801"/>
    </source>
</evidence>
<accession>A0A814YHA9</accession>
<keyword evidence="11" id="KW-1185">Reference proteome</keyword>
<feature type="disulfide bond" evidence="6">
    <location>
        <begin position="112"/>
        <end position="267"/>
    </location>
</feature>
<evidence type="ECO:0000313" key="9">
    <source>
        <dbReference type="EMBL" id="CAF1230341.1"/>
    </source>
</evidence>
<evidence type="ECO:0000313" key="10">
    <source>
        <dbReference type="EMBL" id="CAF3993032.1"/>
    </source>
</evidence>
<evidence type="ECO:0000256" key="1">
    <source>
        <dbReference type="ARBA" id="ARBA00022670"/>
    </source>
</evidence>
<evidence type="ECO:0000256" key="4">
    <source>
        <dbReference type="ARBA" id="ARBA00022833"/>
    </source>
</evidence>
<dbReference type="PANTHER" id="PTHR10127:SF780">
    <property type="entry name" value="METALLOENDOPEPTIDASE"/>
    <property type="match status" value="1"/>
</dbReference>
<organism evidence="9 11">
    <name type="scientific">Didymodactylos carnosus</name>
    <dbReference type="NCBI Taxonomy" id="1234261"/>
    <lineage>
        <taxon>Eukaryota</taxon>
        <taxon>Metazoa</taxon>
        <taxon>Spiralia</taxon>
        <taxon>Gnathifera</taxon>
        <taxon>Rotifera</taxon>
        <taxon>Eurotatoria</taxon>
        <taxon>Bdelloidea</taxon>
        <taxon>Philodinida</taxon>
        <taxon>Philodinidae</taxon>
        <taxon>Didymodactylos</taxon>
    </lineage>
</organism>
<evidence type="ECO:0000313" key="11">
    <source>
        <dbReference type="Proteomes" id="UP000663829"/>
    </source>
</evidence>
<dbReference type="Pfam" id="PF01400">
    <property type="entry name" value="Astacin"/>
    <property type="match status" value="1"/>
</dbReference>
<gene>
    <name evidence="9" type="ORF">GPM918_LOCUS25141</name>
    <name evidence="10" type="ORF">SRO942_LOCUS25147</name>
</gene>
<feature type="domain" description="Peptidase M12A" evidence="8">
    <location>
        <begin position="67"/>
        <end position="268"/>
    </location>
</feature>